<dbReference type="STRING" id="314265.R2601_09375"/>
<dbReference type="Proteomes" id="UP000006230">
    <property type="component" value="Unassembled WGS sequence"/>
</dbReference>
<dbReference type="RefSeq" id="WP_007792600.1">
    <property type="nucleotide sequence ID" value="NZ_DS022276.1"/>
</dbReference>
<dbReference type="EMBL" id="AATQ01000060">
    <property type="protein sequence ID" value="EAU43948.1"/>
    <property type="molecule type" value="Genomic_DNA"/>
</dbReference>
<dbReference type="OrthoDB" id="9806367at2"/>
<evidence type="ECO:0000313" key="2">
    <source>
        <dbReference type="Proteomes" id="UP000006230"/>
    </source>
</evidence>
<name>Q0FID7_SALBH</name>
<evidence type="ECO:0008006" key="3">
    <source>
        <dbReference type="Google" id="ProtNLM"/>
    </source>
</evidence>
<dbReference type="eggNOG" id="ENOG5032SGB">
    <property type="taxonomic scope" value="Bacteria"/>
</dbReference>
<reference evidence="1 2" key="1">
    <citation type="journal article" date="2010" name="J. Bacteriol.">
        <title>Genome sequences of Pelagibaca bermudensis HTCC2601T and Maritimibacter alkaliphilus HTCC2654T, the type strains of two marine Roseobacter genera.</title>
        <authorList>
            <person name="Thrash J.C."/>
            <person name="Cho J.C."/>
            <person name="Ferriera S."/>
            <person name="Johnson J."/>
            <person name="Vergin K.L."/>
            <person name="Giovannoni S.J."/>
        </authorList>
    </citation>
    <scope>NUCLEOTIDE SEQUENCE [LARGE SCALE GENOMIC DNA]</scope>
    <source>
        <strain evidence="2">DSM 26914 / JCM 13377 / KCTC 12554 / HTCC2601</strain>
    </source>
</reference>
<dbReference type="AlphaFoldDB" id="Q0FID7"/>
<protein>
    <recommendedName>
        <fullName evidence="3">DUF2948 domain-containing protein</fullName>
    </recommendedName>
</protein>
<accession>Q0FID7</accession>
<dbReference type="HOGENOM" id="CLU_118443_1_0_5"/>
<gene>
    <name evidence="1" type="ORF">R2601_09375</name>
</gene>
<evidence type="ECO:0000313" key="1">
    <source>
        <dbReference type="EMBL" id="EAU43948.1"/>
    </source>
</evidence>
<comment type="caution">
    <text evidence="1">The sequence shown here is derived from an EMBL/GenBank/DDBJ whole genome shotgun (WGS) entry which is preliminary data.</text>
</comment>
<dbReference type="GeneID" id="92502015"/>
<proteinExistence type="predicted"/>
<organism evidence="1 2">
    <name type="scientific">Salipiger bermudensis (strain DSM 26914 / JCM 13377 / KCTC 12554 / HTCC2601)</name>
    <name type="common">Pelagibaca bermudensis</name>
    <dbReference type="NCBI Taxonomy" id="314265"/>
    <lineage>
        <taxon>Bacteria</taxon>
        <taxon>Pseudomonadati</taxon>
        <taxon>Pseudomonadota</taxon>
        <taxon>Alphaproteobacteria</taxon>
        <taxon>Rhodobacterales</taxon>
        <taxon>Roseobacteraceae</taxon>
        <taxon>Salipiger</taxon>
    </lineage>
</organism>
<keyword evidence="2" id="KW-1185">Reference proteome</keyword>
<dbReference type="InterPro" id="IPR021335">
    <property type="entry name" value="DUF2948"/>
</dbReference>
<dbReference type="Pfam" id="PF11164">
    <property type="entry name" value="DUF2948"/>
    <property type="match status" value="1"/>
</dbReference>
<sequence length="154" mass="16670">MTDARFEDAAGAPLNLGAMDPDDLQVLSALLQDAVLTVADVAWQKRHQRLTLLVNRLRREDGVHVSPPERVRALLAVENVIGVSSQGVSRDDPELVLSILAVSFEPTEEGAGNVVFTLAGDGALRAQVEALELRLRDVTRPYQAVSGKTPDHEL</sequence>